<proteinExistence type="predicted"/>
<dbReference type="AlphaFoldDB" id="A0A4C1XUZ4"/>
<name>A0A4C1XUZ4_EUMVA</name>
<keyword evidence="2" id="KW-1185">Reference proteome</keyword>
<sequence length="88" mass="9917">MEGELATETLTHWTKSNSGNCYYTLYSVREDVKPLALDVTITSTSHHNGHWQSPTCWIPEVMLKDEIHGTNRKGRSDVCLVNIMPAIS</sequence>
<evidence type="ECO:0000313" key="1">
    <source>
        <dbReference type="EMBL" id="GBP66873.1"/>
    </source>
</evidence>
<reference evidence="1 2" key="1">
    <citation type="journal article" date="2019" name="Commun. Biol.">
        <title>The bagworm genome reveals a unique fibroin gene that provides high tensile strength.</title>
        <authorList>
            <person name="Kono N."/>
            <person name="Nakamura H."/>
            <person name="Ohtoshi R."/>
            <person name="Tomita M."/>
            <person name="Numata K."/>
            <person name="Arakawa K."/>
        </authorList>
    </citation>
    <scope>NUCLEOTIDE SEQUENCE [LARGE SCALE GENOMIC DNA]</scope>
</reference>
<comment type="caution">
    <text evidence="1">The sequence shown here is derived from an EMBL/GenBank/DDBJ whole genome shotgun (WGS) entry which is preliminary data.</text>
</comment>
<protein>
    <submittedName>
        <fullName evidence="1">Uncharacterized protein</fullName>
    </submittedName>
</protein>
<dbReference type="EMBL" id="BGZK01000970">
    <property type="protein sequence ID" value="GBP66873.1"/>
    <property type="molecule type" value="Genomic_DNA"/>
</dbReference>
<dbReference type="Proteomes" id="UP000299102">
    <property type="component" value="Unassembled WGS sequence"/>
</dbReference>
<gene>
    <name evidence="1" type="ORF">EVAR_18045_1</name>
</gene>
<accession>A0A4C1XUZ4</accession>
<evidence type="ECO:0000313" key="2">
    <source>
        <dbReference type="Proteomes" id="UP000299102"/>
    </source>
</evidence>
<organism evidence="1 2">
    <name type="scientific">Eumeta variegata</name>
    <name type="common">Bagworm moth</name>
    <name type="synonym">Eumeta japonica</name>
    <dbReference type="NCBI Taxonomy" id="151549"/>
    <lineage>
        <taxon>Eukaryota</taxon>
        <taxon>Metazoa</taxon>
        <taxon>Ecdysozoa</taxon>
        <taxon>Arthropoda</taxon>
        <taxon>Hexapoda</taxon>
        <taxon>Insecta</taxon>
        <taxon>Pterygota</taxon>
        <taxon>Neoptera</taxon>
        <taxon>Endopterygota</taxon>
        <taxon>Lepidoptera</taxon>
        <taxon>Glossata</taxon>
        <taxon>Ditrysia</taxon>
        <taxon>Tineoidea</taxon>
        <taxon>Psychidae</taxon>
        <taxon>Oiketicinae</taxon>
        <taxon>Eumeta</taxon>
    </lineage>
</organism>